<dbReference type="Proteomes" id="UP000094236">
    <property type="component" value="Unassembled WGS sequence"/>
</dbReference>
<keyword evidence="3" id="KW-1185">Reference proteome</keyword>
<sequence length="832" mass="94770">MDSGCSDKIRKSCITYSKNDRSKCGRLSQNGRDSMSVSANGDNIDLKVASALLNNGGDDNSDKTSLLNSQKTSLNTAGAGDVYAFEEAPDLDPYIAKFNRKIGSSKLLVSPQKSLKSENRSNSLQPSPLFNDGRKKKLIDKEINQKYFVEAPASLKPGWSSRASSSSSSSPSRKRDTMTMKSSPMNSLENLNKPQTPVRQTGRKQGESPSPYLSLPKRKLVFDETIASPSSIKSSPNQTPQVKRKTKTSNVKTTEEETIAWSLFDKLSEESEELLLSPKRKRTQRSSTILKTRKLLNDEDSDILKLPQDNESHIHYTNVDLNGKESDIQRKIGDMFKNLQSPEKITKKTETKDTKTEITNFNFTLPIIETNKNRTYASTRSFRSDPKEDINGATYDNKSEDDEDDEDDVIEENKIENVDFNRSLTNREDINSLQNIDDLRASGMNSKSLDELNYYIESFKDNYGFHSKRSSLLELSLKISQDKEFLKLLIKIGLPEYLIKSVLKDEKDYIILISFFYLYYKLIENDSSINKSDTRYLSDTILRDDNYQHLRYALMDLLNYEIKHESNNSFEKILIFKNIKLTKVTKFTLNEFLEEVYKDLSNSLIGNKNFLKDDISPKYFVLSFLVTLINTNESQLSLVKIIRFFQDTTLLNSILKMTDTIIDSAFLMKHGEEVFFSEKEIEWQYLYLSTLLVEFISVNPALKKKCDMVQFNQILKKLLNLVIEASTKTITDLSLQQSLIICCISSVKIGIILTTHSTPTQDPSLSELEDFGLTNNDFMCLSASLVRMVRKSLILIDSSSGEALEKNLSLFSLGFLINLIDYYDIKSFPKKI</sequence>
<accession>A0A1E4TX27</accession>
<organism evidence="2 3">
    <name type="scientific">Pachysolen tannophilus NRRL Y-2460</name>
    <dbReference type="NCBI Taxonomy" id="669874"/>
    <lineage>
        <taxon>Eukaryota</taxon>
        <taxon>Fungi</taxon>
        <taxon>Dikarya</taxon>
        <taxon>Ascomycota</taxon>
        <taxon>Saccharomycotina</taxon>
        <taxon>Pichiomycetes</taxon>
        <taxon>Pachysolenaceae</taxon>
        <taxon>Pachysolen</taxon>
    </lineage>
</organism>
<evidence type="ECO:0000256" key="1">
    <source>
        <dbReference type="SAM" id="MobiDB-lite"/>
    </source>
</evidence>
<dbReference type="Gene3D" id="1.25.10.10">
    <property type="entry name" value="Leucine-rich Repeat Variant"/>
    <property type="match status" value="1"/>
</dbReference>
<feature type="compositionally biased region" description="Polar residues" evidence="1">
    <location>
        <begin position="227"/>
        <end position="241"/>
    </location>
</feature>
<evidence type="ECO:0000313" key="2">
    <source>
        <dbReference type="EMBL" id="ODV96312.1"/>
    </source>
</evidence>
<dbReference type="EMBL" id="KV454013">
    <property type="protein sequence ID" value="ODV96312.1"/>
    <property type="molecule type" value="Genomic_DNA"/>
</dbReference>
<gene>
    <name evidence="2" type="ORF">PACTADRAFT_49672</name>
</gene>
<feature type="region of interest" description="Disordered" evidence="1">
    <location>
        <begin position="110"/>
        <end position="133"/>
    </location>
</feature>
<name>A0A1E4TX27_PACTA</name>
<evidence type="ECO:0000313" key="3">
    <source>
        <dbReference type="Proteomes" id="UP000094236"/>
    </source>
</evidence>
<protein>
    <submittedName>
        <fullName evidence="2">Uncharacterized protein</fullName>
    </submittedName>
</protein>
<feature type="compositionally biased region" description="Polar residues" evidence="1">
    <location>
        <begin position="179"/>
        <end position="199"/>
    </location>
</feature>
<dbReference type="InterPro" id="IPR011989">
    <property type="entry name" value="ARM-like"/>
</dbReference>
<proteinExistence type="predicted"/>
<feature type="region of interest" description="Disordered" evidence="1">
    <location>
        <begin position="156"/>
        <end position="250"/>
    </location>
</feature>
<feature type="region of interest" description="Disordered" evidence="1">
    <location>
        <begin position="377"/>
        <end position="406"/>
    </location>
</feature>
<feature type="compositionally biased region" description="Low complexity" evidence="1">
    <location>
        <begin position="160"/>
        <end position="171"/>
    </location>
</feature>
<dbReference type="AlphaFoldDB" id="A0A1E4TX27"/>
<reference evidence="3" key="1">
    <citation type="submission" date="2016-05" db="EMBL/GenBank/DDBJ databases">
        <title>Comparative genomics of biotechnologically important yeasts.</title>
        <authorList>
            <consortium name="DOE Joint Genome Institute"/>
            <person name="Riley R."/>
            <person name="Haridas S."/>
            <person name="Wolfe K.H."/>
            <person name="Lopes M.R."/>
            <person name="Hittinger C.T."/>
            <person name="Goker M."/>
            <person name="Salamov A."/>
            <person name="Wisecaver J."/>
            <person name="Long T.M."/>
            <person name="Aerts A.L."/>
            <person name="Barry K."/>
            <person name="Choi C."/>
            <person name="Clum A."/>
            <person name="Coughlan A.Y."/>
            <person name="Deshpande S."/>
            <person name="Douglass A.P."/>
            <person name="Hanson S.J."/>
            <person name="Klenk H.-P."/>
            <person name="Labutti K."/>
            <person name="Lapidus A."/>
            <person name="Lindquist E."/>
            <person name="Lipzen A."/>
            <person name="Meier-Kolthoff J.P."/>
            <person name="Ohm R.A."/>
            <person name="Otillar R.P."/>
            <person name="Pangilinan J."/>
            <person name="Peng Y."/>
            <person name="Rokas A."/>
            <person name="Rosa C.A."/>
            <person name="Scheuner C."/>
            <person name="Sibirny A.A."/>
            <person name="Slot J.C."/>
            <person name="Stielow J.B."/>
            <person name="Sun H."/>
            <person name="Kurtzman C.P."/>
            <person name="Blackwell M."/>
            <person name="Grigoriev I.V."/>
            <person name="Jeffries T.W."/>
        </authorList>
    </citation>
    <scope>NUCLEOTIDE SEQUENCE [LARGE SCALE GENOMIC DNA]</scope>
    <source>
        <strain evidence="3">NRRL Y-2460</strain>
    </source>
</reference>
<feature type="non-terminal residue" evidence="2">
    <location>
        <position position="832"/>
    </location>
</feature>